<evidence type="ECO:0000256" key="4">
    <source>
        <dbReference type="ARBA" id="ARBA00022679"/>
    </source>
</evidence>
<keyword evidence="3 5" id="KW-0288">FMN</keyword>
<feature type="binding site" evidence="5">
    <location>
        <position position="36"/>
    </location>
    <ligand>
        <name>FMN</name>
        <dbReference type="ChEBI" id="CHEBI:58210"/>
    </ligand>
</feature>
<dbReference type="InterPro" id="IPR036551">
    <property type="entry name" value="Flavin_trans-like"/>
</dbReference>
<organism evidence="7 8">
    <name type="scientific">Candidatus Avacidaminococcus intestinavium</name>
    <dbReference type="NCBI Taxonomy" id="2840684"/>
    <lineage>
        <taxon>Bacteria</taxon>
        <taxon>Bacillati</taxon>
        <taxon>Bacillota</taxon>
        <taxon>Negativicutes</taxon>
        <taxon>Acidaminococcales</taxon>
        <taxon>Acidaminococcaceae</taxon>
        <taxon>Acidaminococcaceae incertae sedis</taxon>
        <taxon>Candidatus Avacidaminococcus</taxon>
    </lineage>
</organism>
<evidence type="ECO:0000256" key="5">
    <source>
        <dbReference type="HAMAP-Rule" id="MF_01984"/>
    </source>
</evidence>
<dbReference type="SUPFAM" id="SSF52507">
    <property type="entry name" value="Homo-oligomeric flavin-containing Cys decarboxylases, HFCD"/>
    <property type="match status" value="1"/>
</dbReference>
<dbReference type="InterPro" id="IPR004507">
    <property type="entry name" value="UbiX-like"/>
</dbReference>
<evidence type="ECO:0000313" key="7">
    <source>
        <dbReference type="EMBL" id="HIU63679.1"/>
    </source>
</evidence>
<feature type="binding site" evidence="5">
    <location>
        <position position="168"/>
    </location>
    <ligand>
        <name>dimethylallyl phosphate</name>
        <dbReference type="ChEBI" id="CHEBI:88052"/>
    </ligand>
</feature>
<comment type="catalytic activity">
    <reaction evidence="5">
        <text>dimethylallyl phosphate + FMNH2 = prenylated FMNH2 + phosphate</text>
        <dbReference type="Rhea" id="RHEA:37743"/>
        <dbReference type="ChEBI" id="CHEBI:43474"/>
        <dbReference type="ChEBI" id="CHEBI:57618"/>
        <dbReference type="ChEBI" id="CHEBI:87467"/>
        <dbReference type="ChEBI" id="CHEBI:88052"/>
        <dbReference type="EC" id="2.5.1.129"/>
    </reaction>
</comment>
<protein>
    <recommendedName>
        <fullName evidence="5">Flavin prenyltransferase UbiX</fullName>
        <ecNumber evidence="5">2.5.1.129</ecNumber>
    </recommendedName>
</protein>
<keyword evidence="2 5" id="KW-0285">Flavoprotein</keyword>
<evidence type="ECO:0000256" key="1">
    <source>
        <dbReference type="ARBA" id="ARBA00022602"/>
    </source>
</evidence>
<keyword evidence="4 5" id="KW-0808">Transferase</keyword>
<keyword evidence="1 5" id="KW-0637">Prenyltransferase</keyword>
<feature type="binding site" evidence="5">
    <location>
        <begin position="87"/>
        <end position="90"/>
    </location>
    <ligand>
        <name>FMN</name>
        <dbReference type="ChEBI" id="CHEBI:58210"/>
    </ligand>
</feature>
<accession>A0A9D1SKC3</accession>
<comment type="caution">
    <text evidence="7">The sequence shown here is derived from an EMBL/GenBank/DDBJ whole genome shotgun (WGS) entry which is preliminary data.</text>
</comment>
<gene>
    <name evidence="5" type="primary">ubiX</name>
    <name evidence="7" type="ORF">IAB06_01380</name>
</gene>
<dbReference type="AlphaFoldDB" id="A0A9D1SKC3"/>
<feature type="binding site" evidence="5">
    <location>
        <position position="152"/>
    </location>
    <ligand>
        <name>dimethylallyl phosphate</name>
        <dbReference type="ChEBI" id="CHEBI:88052"/>
    </ligand>
</feature>
<dbReference type="HAMAP" id="MF_01984">
    <property type="entry name" value="ubiX_pad"/>
    <property type="match status" value="1"/>
</dbReference>
<dbReference type="Pfam" id="PF02441">
    <property type="entry name" value="Flavoprotein"/>
    <property type="match status" value="1"/>
</dbReference>
<dbReference type="Gene3D" id="3.40.50.1950">
    <property type="entry name" value="Flavin prenyltransferase-like"/>
    <property type="match status" value="1"/>
</dbReference>
<comment type="similarity">
    <text evidence="5">Belongs to the UbiX/PAD1 family.</text>
</comment>
<proteinExistence type="inferred from homology"/>
<sequence>MRLIVGISGASGVVMAQYMLKALKQISNCEVHLVITEGACKNFAYETQVHLEEVMALADINHDNKNLAATISSGSFKTDGMIIIPCSMKTVAGIAAGYADNLLLRAADVCLKENRKVVLVPREMPFSRIHLRNIKEVSDNGCIIIPPLLTFYNNSNSLEQQIDHIIGKILMQFNIDYKKFVPWAGAE</sequence>
<dbReference type="EC" id="2.5.1.129" evidence="5"/>
<reference evidence="7" key="1">
    <citation type="submission" date="2020-10" db="EMBL/GenBank/DDBJ databases">
        <authorList>
            <person name="Gilroy R."/>
        </authorList>
    </citation>
    <scope>NUCLEOTIDE SEQUENCE</scope>
    <source>
        <strain evidence="7">CHK160-1198</strain>
    </source>
</reference>
<evidence type="ECO:0000256" key="2">
    <source>
        <dbReference type="ARBA" id="ARBA00022630"/>
    </source>
</evidence>
<name>A0A9D1SKC3_9FIRM</name>
<evidence type="ECO:0000259" key="6">
    <source>
        <dbReference type="Pfam" id="PF02441"/>
    </source>
</evidence>
<dbReference type="NCBIfam" id="NF004685">
    <property type="entry name" value="PRK06029.1"/>
    <property type="match status" value="1"/>
</dbReference>
<dbReference type="GO" id="GO:0106141">
    <property type="term" value="F:flavin prenyltransferase activity"/>
    <property type="evidence" value="ECO:0007669"/>
    <property type="project" value="UniProtKB-EC"/>
</dbReference>
<evidence type="ECO:0000313" key="8">
    <source>
        <dbReference type="Proteomes" id="UP000824099"/>
    </source>
</evidence>
<dbReference type="NCBIfam" id="TIGR00421">
    <property type="entry name" value="ubiX_pad"/>
    <property type="match status" value="1"/>
</dbReference>
<dbReference type="EMBL" id="DVNI01000021">
    <property type="protein sequence ID" value="HIU63679.1"/>
    <property type="molecule type" value="Genomic_DNA"/>
</dbReference>
<feature type="binding site" evidence="5">
    <location>
        <begin position="9"/>
        <end position="11"/>
    </location>
    <ligand>
        <name>FMN</name>
        <dbReference type="ChEBI" id="CHEBI:58210"/>
    </ligand>
</feature>
<feature type="domain" description="Flavoprotein" evidence="6">
    <location>
        <begin position="1"/>
        <end position="172"/>
    </location>
</feature>
<comment type="caution">
    <text evidence="5">Lacks conserved residue(s) required for the propagation of feature annotation.</text>
</comment>
<dbReference type="InterPro" id="IPR003382">
    <property type="entry name" value="Flavoprotein"/>
</dbReference>
<reference evidence="7" key="2">
    <citation type="journal article" date="2021" name="PeerJ">
        <title>Extensive microbial diversity within the chicken gut microbiome revealed by metagenomics and culture.</title>
        <authorList>
            <person name="Gilroy R."/>
            <person name="Ravi A."/>
            <person name="Getino M."/>
            <person name="Pursley I."/>
            <person name="Horton D.L."/>
            <person name="Alikhan N.F."/>
            <person name="Baker D."/>
            <person name="Gharbi K."/>
            <person name="Hall N."/>
            <person name="Watson M."/>
            <person name="Adriaenssens E.M."/>
            <person name="Foster-Nyarko E."/>
            <person name="Jarju S."/>
            <person name="Secka A."/>
            <person name="Antonio M."/>
            <person name="Oren A."/>
            <person name="Chaudhuri R.R."/>
            <person name="La Ragione R."/>
            <person name="Hildebrand F."/>
            <person name="Pallen M.J."/>
        </authorList>
    </citation>
    <scope>NUCLEOTIDE SEQUENCE</scope>
    <source>
        <strain evidence="7">CHK160-1198</strain>
    </source>
</reference>
<feature type="binding site" evidence="5">
    <location>
        <position position="122"/>
    </location>
    <ligand>
        <name>FMN</name>
        <dbReference type="ChEBI" id="CHEBI:58210"/>
    </ligand>
</feature>
<dbReference type="Proteomes" id="UP000824099">
    <property type="component" value="Unassembled WGS sequence"/>
</dbReference>
<evidence type="ECO:0000256" key="3">
    <source>
        <dbReference type="ARBA" id="ARBA00022643"/>
    </source>
</evidence>
<comment type="function">
    <text evidence="5">Flavin prenyltransferase that catalyzes the synthesis of the prenylated FMN cofactor (prenyl-FMN) for 4-hydroxy-3-polyprenylbenzoic acid decarboxylase UbiD. The prenyltransferase is metal-independent and links a dimethylallyl moiety from dimethylallyl monophosphate (DMAP) to the flavin N5 and C6 atoms of FMN.</text>
</comment>